<organism evidence="2 3">
    <name type="scientific">Methanocaldococcus bathoardescens</name>
    <dbReference type="NCBI Taxonomy" id="1301915"/>
    <lineage>
        <taxon>Archaea</taxon>
        <taxon>Methanobacteriati</taxon>
        <taxon>Methanobacteriota</taxon>
        <taxon>Methanomada group</taxon>
        <taxon>Methanococci</taxon>
        <taxon>Methanococcales</taxon>
        <taxon>Methanocaldococcaceae</taxon>
        <taxon>Methanocaldococcus</taxon>
    </lineage>
</organism>
<dbReference type="InterPro" id="IPR002760">
    <property type="entry name" value="O_anti_polymase"/>
</dbReference>
<dbReference type="KEGG" id="mjh:JH146_1335"/>
<accession>A0A076LH20</accession>
<sequence>MHICNIIEKIKKIDLFHPVPIVIIGHLIIFILALPYLDDIGLYPLLKILGVLSIFIAGFSLPFLFPMQIKFNGCLLYISFLLLSSLSIFGAFKITHSLVLSIVYLLFVLIIAELFVKFYKKKIFTNILFVIGITAFILIVLIYGAIPILNYNVRMAINSEPLRLVSMGALIYAGIENKIYFIVAFVILVLLGYKAGVLMLFITYLVYRYKEMSFKYMVLSVFGLLIFLGIMGKIILLSSNQSWKLNPIELLCYRAYFDLYVLSKIIESNIMTFGKITLIPNGEQLIGELLFNYKHNITTTLFGTIYLDFGIFGILFAILLGAVSKFIYEGDKKLYAIYASLLLAYCEIGINYGFLVVLSLLFYANARLKSIKEG</sequence>
<feature type="transmembrane region" description="Helical" evidence="1">
    <location>
        <begin position="179"/>
        <end position="207"/>
    </location>
</feature>
<feature type="transmembrane region" description="Helical" evidence="1">
    <location>
        <begin position="15"/>
        <end position="37"/>
    </location>
</feature>
<dbReference type="GeneID" id="24891963"/>
<feature type="transmembrane region" description="Helical" evidence="1">
    <location>
        <begin position="335"/>
        <end position="364"/>
    </location>
</feature>
<keyword evidence="3" id="KW-1185">Reference proteome</keyword>
<feature type="transmembrane region" description="Helical" evidence="1">
    <location>
        <begin position="74"/>
        <end position="92"/>
    </location>
</feature>
<protein>
    <submittedName>
        <fullName evidence="2">O-antigen polymerase</fullName>
    </submittedName>
</protein>
<feature type="transmembrane region" description="Helical" evidence="1">
    <location>
        <begin position="43"/>
        <end position="65"/>
    </location>
</feature>
<dbReference type="Proteomes" id="UP000028781">
    <property type="component" value="Chromosome"/>
</dbReference>
<feature type="transmembrane region" description="Helical" evidence="1">
    <location>
        <begin position="98"/>
        <end position="116"/>
    </location>
</feature>
<proteinExistence type="predicted"/>
<keyword evidence="1" id="KW-1133">Transmembrane helix</keyword>
<gene>
    <name evidence="2" type="ORF">JH146_1335</name>
</gene>
<dbReference type="RefSeq" id="WP_081874483.1">
    <property type="nucleotide sequence ID" value="NZ_CP009149.1"/>
</dbReference>
<feature type="transmembrane region" description="Helical" evidence="1">
    <location>
        <begin position="301"/>
        <end position="323"/>
    </location>
</feature>
<dbReference type="OrthoDB" id="70767at2157"/>
<dbReference type="HOGENOM" id="CLU_711001_0_0_2"/>
<feature type="transmembrane region" description="Helical" evidence="1">
    <location>
        <begin position="214"/>
        <end position="236"/>
    </location>
</feature>
<evidence type="ECO:0000256" key="1">
    <source>
        <dbReference type="SAM" id="Phobius"/>
    </source>
</evidence>
<dbReference type="STRING" id="1301915.JH146_1335"/>
<dbReference type="AlphaFoldDB" id="A0A076LH20"/>
<reference evidence="2 3" key="1">
    <citation type="journal article" date="2015" name="Int. J. Syst. Evol. Microbiol.">
        <title>M ethanocaldococcus bathoardescens sp. nov., a hyperthermophilic methanogen isolated from a volcanically active deep-sea hydrothermal vent.</title>
        <authorList>
            <person name="Stewart L.C."/>
            <person name="Jung J.H."/>
            <person name="Kim Y.T."/>
            <person name="Kwon S.W."/>
            <person name="Park C.S."/>
            <person name="Holden J.F."/>
        </authorList>
    </citation>
    <scope>NUCLEOTIDE SEQUENCE [LARGE SCALE GENOMIC DNA]</scope>
    <source>
        <strain evidence="2 3">JH146</strain>
    </source>
</reference>
<keyword evidence="1" id="KW-0812">Transmembrane</keyword>
<dbReference type="Pfam" id="PF01901">
    <property type="entry name" value="O_anti_polymase"/>
    <property type="match status" value="1"/>
</dbReference>
<evidence type="ECO:0000313" key="3">
    <source>
        <dbReference type="Proteomes" id="UP000028781"/>
    </source>
</evidence>
<feature type="transmembrane region" description="Helical" evidence="1">
    <location>
        <begin position="123"/>
        <end position="146"/>
    </location>
</feature>
<keyword evidence="1" id="KW-0472">Membrane</keyword>
<dbReference type="EMBL" id="CP009149">
    <property type="protein sequence ID" value="AIJ06177.1"/>
    <property type="molecule type" value="Genomic_DNA"/>
</dbReference>
<evidence type="ECO:0000313" key="2">
    <source>
        <dbReference type="EMBL" id="AIJ06177.1"/>
    </source>
</evidence>
<name>A0A076LH20_9EURY</name>